<feature type="domain" description="AMP-binding enzyme C-terminal" evidence="4">
    <location>
        <begin position="430"/>
        <end position="505"/>
    </location>
</feature>
<dbReference type="Proteomes" id="UP000198348">
    <property type="component" value="Unassembled WGS sequence"/>
</dbReference>
<name>A0A238ZKX3_9PSEU</name>
<comment type="similarity">
    <text evidence="1">Belongs to the ATP-dependent AMP-binding enzyme family.</text>
</comment>
<dbReference type="EMBL" id="FZNW01000022">
    <property type="protein sequence ID" value="SNR83960.1"/>
    <property type="molecule type" value="Genomic_DNA"/>
</dbReference>
<evidence type="ECO:0000259" key="4">
    <source>
        <dbReference type="Pfam" id="PF13193"/>
    </source>
</evidence>
<keyword evidence="6" id="KW-1185">Reference proteome</keyword>
<organism evidence="5 6">
    <name type="scientific">Haloechinothrix alba</name>
    <dbReference type="NCBI Taxonomy" id="664784"/>
    <lineage>
        <taxon>Bacteria</taxon>
        <taxon>Bacillati</taxon>
        <taxon>Actinomycetota</taxon>
        <taxon>Actinomycetes</taxon>
        <taxon>Pseudonocardiales</taxon>
        <taxon>Pseudonocardiaceae</taxon>
        <taxon>Haloechinothrix</taxon>
    </lineage>
</organism>
<gene>
    <name evidence="5" type="ORF">SAMN06265360_12233</name>
</gene>
<dbReference type="AlphaFoldDB" id="A0A238ZKX3"/>
<evidence type="ECO:0000313" key="6">
    <source>
        <dbReference type="Proteomes" id="UP000198348"/>
    </source>
</evidence>
<keyword evidence="2" id="KW-0436">Ligase</keyword>
<protein>
    <submittedName>
        <fullName evidence="5">Fatty-acyl-CoA synthase</fullName>
    </submittedName>
</protein>
<dbReference type="InterPro" id="IPR020845">
    <property type="entry name" value="AMP-binding_CS"/>
</dbReference>
<dbReference type="InterPro" id="IPR042099">
    <property type="entry name" value="ANL_N_sf"/>
</dbReference>
<dbReference type="PROSITE" id="PS00455">
    <property type="entry name" value="AMP_BINDING"/>
    <property type="match status" value="1"/>
</dbReference>
<dbReference type="InterPro" id="IPR000873">
    <property type="entry name" value="AMP-dep_synth/lig_dom"/>
</dbReference>
<dbReference type="PANTHER" id="PTHR43767">
    <property type="entry name" value="LONG-CHAIN-FATTY-ACID--COA LIGASE"/>
    <property type="match status" value="1"/>
</dbReference>
<dbReference type="InterPro" id="IPR045851">
    <property type="entry name" value="AMP-bd_C_sf"/>
</dbReference>
<dbReference type="GO" id="GO:0016877">
    <property type="term" value="F:ligase activity, forming carbon-sulfur bonds"/>
    <property type="evidence" value="ECO:0007669"/>
    <property type="project" value="UniProtKB-ARBA"/>
</dbReference>
<dbReference type="FunFam" id="3.30.300.30:FF:000008">
    <property type="entry name" value="2,3-dihydroxybenzoate-AMP ligase"/>
    <property type="match status" value="1"/>
</dbReference>
<evidence type="ECO:0000256" key="2">
    <source>
        <dbReference type="ARBA" id="ARBA00022598"/>
    </source>
</evidence>
<dbReference type="Pfam" id="PF13193">
    <property type="entry name" value="AMP-binding_C"/>
    <property type="match status" value="1"/>
</dbReference>
<feature type="domain" description="AMP-dependent synthetase/ligase" evidence="3">
    <location>
        <begin position="15"/>
        <end position="380"/>
    </location>
</feature>
<evidence type="ECO:0000313" key="5">
    <source>
        <dbReference type="EMBL" id="SNR83960.1"/>
    </source>
</evidence>
<reference evidence="5 6" key="1">
    <citation type="submission" date="2017-06" db="EMBL/GenBank/DDBJ databases">
        <authorList>
            <person name="Kim H.J."/>
            <person name="Triplett B.A."/>
        </authorList>
    </citation>
    <scope>NUCLEOTIDE SEQUENCE [LARGE SCALE GENOMIC DNA]</scope>
    <source>
        <strain evidence="5 6">DSM 45207</strain>
    </source>
</reference>
<dbReference type="Gene3D" id="3.40.50.12780">
    <property type="entry name" value="N-terminal domain of ligase-like"/>
    <property type="match status" value="1"/>
</dbReference>
<dbReference type="RefSeq" id="WP_217898634.1">
    <property type="nucleotide sequence ID" value="NZ_FZNW01000022.1"/>
</dbReference>
<dbReference type="Gene3D" id="3.30.300.30">
    <property type="match status" value="1"/>
</dbReference>
<dbReference type="Pfam" id="PF00501">
    <property type="entry name" value="AMP-binding"/>
    <property type="match status" value="1"/>
</dbReference>
<dbReference type="InterPro" id="IPR050237">
    <property type="entry name" value="ATP-dep_AMP-bd_enzyme"/>
</dbReference>
<evidence type="ECO:0000259" key="3">
    <source>
        <dbReference type="Pfam" id="PF00501"/>
    </source>
</evidence>
<evidence type="ECO:0000256" key="1">
    <source>
        <dbReference type="ARBA" id="ARBA00006432"/>
    </source>
</evidence>
<proteinExistence type="inferred from homology"/>
<dbReference type="SUPFAM" id="SSF56801">
    <property type="entry name" value="Acetyl-CoA synthetase-like"/>
    <property type="match status" value="1"/>
</dbReference>
<dbReference type="PANTHER" id="PTHR43767:SF7">
    <property type="entry name" value="MEDIUM_LONG-CHAIN-FATTY-ACID--COA LIGASE FADD8"/>
    <property type="match status" value="1"/>
</dbReference>
<dbReference type="InterPro" id="IPR025110">
    <property type="entry name" value="AMP-bd_C"/>
</dbReference>
<accession>A0A238ZKX3</accession>
<sequence>MQSMLDHTLGSLVERCGHAYGEKVAVTSGDRRITYVEQIERIRKAGRALLALDLRHGDRVAILMEDCPELLDVFYGAAWAGLVVVPLNAKLGAVDHAHIIADSGARAIAHDAAHAERVEKIHKELDIEIVLGVDDGSVIPGGHSMPRLLDQQHASPGRPAVVPDDLFGIYYTGGTTGQPKGVVHSHRTFVAALFSELLELGLGEREVFAHVAPLTHAGGGFVLPVWLRGGTNVILGGFDPQRLLHAVATEHVTSTMLVPTMLYMLLDTETGHGFDLSSLSTVVYGASPIGHQRLLEAIERFGPIFAQLYGQTEAPNQLTVLSKQDHADAVISGDLTSLSSCGRPVTIADVRLFDENFGDVEAGGVGEIAARGPHTMLRYWNRQDETEATLRNGWLCTGDLARSDERGFLYIVDRKKDLIISGGFNVYPKEVETALFEHPAVRDACVIGVPDEKWGETVKAVVVTDQNAGVRTDELITWVKERKGSVQAPKSVEFLDQIPVTAVGKHDKPALRNAYWAGRIRSVN</sequence>